<accession>A0ABQ1W9A7</accession>
<evidence type="ECO:0000259" key="1">
    <source>
        <dbReference type="Pfam" id="PF14080"/>
    </source>
</evidence>
<name>A0ABQ1W9A7_9BACL</name>
<evidence type="ECO:0000313" key="2">
    <source>
        <dbReference type="EMBL" id="GGG17614.1"/>
    </source>
</evidence>
<sequence length="371" mass="41699">MTIQQQAAMQSMIEWLEHENELGRKPGKIEIAGEFDLHEMHYYIFKYKKTMLSKWLLGVCGGYEDPEDTEHCGHIFSEMQPYDPSTAEQDAIDMVEMIREYWMKQAAALEAQQAEDDEDEEDGEKSPGIFNGFILLDSSECDLNQIKANLQQDWGITCPPPAEDEKDGILVFESEGFMLAASFVDAPIPDGEAEHFAEANYMWKEAVEVTRTHVAQIILAVFTRSGTPQESGKMFTKLASSCLKLPNAVGIYTSGTVFQPEMYVELAELMKEDNAFPLLNLVYYGLARTENGVGAYTYGLRAFGKEEIEIIDSQASPAELRDFLIDITGYVLEYDVTLRDGETIGFSEEQKLPITRSAGVMVDGESLKIQF</sequence>
<dbReference type="EMBL" id="BMIW01000048">
    <property type="protein sequence ID" value="GGG17614.1"/>
    <property type="molecule type" value="Genomic_DNA"/>
</dbReference>
<comment type="caution">
    <text evidence="2">The sequence shown here is derived from an EMBL/GenBank/DDBJ whole genome shotgun (WGS) entry which is preliminary data.</text>
</comment>
<protein>
    <recommendedName>
        <fullName evidence="1">DUF4261 domain-containing protein</fullName>
    </recommendedName>
</protein>
<proteinExistence type="predicted"/>
<dbReference type="Pfam" id="PF14080">
    <property type="entry name" value="DUF4261"/>
    <property type="match status" value="1"/>
</dbReference>
<gene>
    <name evidence="2" type="ORF">GCM10010913_44640</name>
</gene>
<organism evidence="2 3">
    <name type="scientific">Paenibacillus aceti</name>
    <dbReference type="NCBI Taxonomy" id="1820010"/>
    <lineage>
        <taxon>Bacteria</taxon>
        <taxon>Bacillati</taxon>
        <taxon>Bacillota</taxon>
        <taxon>Bacilli</taxon>
        <taxon>Bacillales</taxon>
        <taxon>Paenibacillaceae</taxon>
        <taxon>Paenibacillus</taxon>
    </lineage>
</organism>
<evidence type="ECO:0000313" key="3">
    <source>
        <dbReference type="Proteomes" id="UP000608420"/>
    </source>
</evidence>
<feature type="domain" description="DUF4261" evidence="1">
    <location>
        <begin position="296"/>
        <end position="370"/>
    </location>
</feature>
<keyword evidence="3" id="KW-1185">Reference proteome</keyword>
<dbReference type="InterPro" id="IPR025357">
    <property type="entry name" value="DUF4261"/>
</dbReference>
<reference evidence="3" key="1">
    <citation type="journal article" date="2019" name="Int. J. Syst. Evol. Microbiol.">
        <title>The Global Catalogue of Microorganisms (GCM) 10K type strain sequencing project: providing services to taxonomists for standard genome sequencing and annotation.</title>
        <authorList>
            <consortium name="The Broad Institute Genomics Platform"/>
            <consortium name="The Broad Institute Genome Sequencing Center for Infectious Disease"/>
            <person name="Wu L."/>
            <person name="Ma J."/>
        </authorList>
    </citation>
    <scope>NUCLEOTIDE SEQUENCE [LARGE SCALE GENOMIC DNA]</scope>
    <source>
        <strain evidence="3">CGMCC 1.15420</strain>
    </source>
</reference>
<dbReference type="Proteomes" id="UP000608420">
    <property type="component" value="Unassembled WGS sequence"/>
</dbReference>
<dbReference type="RefSeq" id="WP_188831518.1">
    <property type="nucleotide sequence ID" value="NZ_BMIW01000048.1"/>
</dbReference>